<feature type="transmembrane region" description="Helical" evidence="1">
    <location>
        <begin position="192"/>
        <end position="211"/>
    </location>
</feature>
<dbReference type="PANTHER" id="PTHR36111:SF2">
    <property type="entry name" value="INNER MEMBRANE PROTEIN"/>
    <property type="match status" value="1"/>
</dbReference>
<dbReference type="InterPro" id="IPR007563">
    <property type="entry name" value="DUF554"/>
</dbReference>
<feature type="transmembrane region" description="Helical" evidence="1">
    <location>
        <begin position="218"/>
        <end position="235"/>
    </location>
</feature>
<dbReference type="STRING" id="261392.SAMN02745149_01153"/>
<accession>A0A1T4KE88</accession>
<evidence type="ECO:0000313" key="3">
    <source>
        <dbReference type="Proteomes" id="UP000190423"/>
    </source>
</evidence>
<dbReference type="RefSeq" id="WP_078933060.1">
    <property type="nucleotide sequence ID" value="NZ_FUWG01000007.1"/>
</dbReference>
<evidence type="ECO:0008006" key="4">
    <source>
        <dbReference type="Google" id="ProtNLM"/>
    </source>
</evidence>
<keyword evidence="1" id="KW-0812">Transmembrane</keyword>
<dbReference type="OrthoDB" id="9797976at2"/>
<feature type="transmembrane region" description="Helical" evidence="1">
    <location>
        <begin position="107"/>
        <end position="129"/>
    </location>
</feature>
<feature type="transmembrane region" description="Helical" evidence="1">
    <location>
        <begin position="56"/>
        <end position="76"/>
    </location>
</feature>
<dbReference type="PANTHER" id="PTHR36111">
    <property type="entry name" value="INNER MEMBRANE PROTEIN-RELATED"/>
    <property type="match status" value="1"/>
</dbReference>
<feature type="transmembrane region" description="Helical" evidence="1">
    <location>
        <begin position="149"/>
        <end position="172"/>
    </location>
</feature>
<evidence type="ECO:0000256" key="1">
    <source>
        <dbReference type="SAM" id="Phobius"/>
    </source>
</evidence>
<keyword evidence="1" id="KW-0472">Membrane</keyword>
<keyword evidence="3" id="KW-1185">Reference proteome</keyword>
<proteinExistence type="predicted"/>
<sequence length="236" mass="25274">MIAVFVNCGAVIAGSIIGLFFARRITEEMSSHIQTAAGIVTMILGIQMAMQYHNIVYMTLSLIAGGIIGCLCDIDGKILKLGNFLQRLCFHGKETPFSEGDGNSRNFAYAFLNASVLFCVGAMSIVGSFKAGVEKDYSIIFTKSILDGFMAISFAGAMGIGTAFSAIIVFLYQGALTLLSVVIQPYVSQVLIEELTAAGGAMIVMIGINLLNLKKIKTANFLPAFILEILFVVLIK</sequence>
<keyword evidence="1" id="KW-1133">Transmembrane helix</keyword>
<organism evidence="2 3">
    <name type="scientific">Treponema porcinum</name>
    <dbReference type="NCBI Taxonomy" id="261392"/>
    <lineage>
        <taxon>Bacteria</taxon>
        <taxon>Pseudomonadati</taxon>
        <taxon>Spirochaetota</taxon>
        <taxon>Spirochaetia</taxon>
        <taxon>Spirochaetales</taxon>
        <taxon>Treponemataceae</taxon>
        <taxon>Treponema</taxon>
    </lineage>
</organism>
<dbReference type="Pfam" id="PF04474">
    <property type="entry name" value="DUF554"/>
    <property type="match status" value="1"/>
</dbReference>
<dbReference type="GeneID" id="78316451"/>
<gene>
    <name evidence="2" type="ORF">SAMN02745149_01153</name>
</gene>
<dbReference type="Proteomes" id="UP000190423">
    <property type="component" value="Unassembled WGS sequence"/>
</dbReference>
<dbReference type="AlphaFoldDB" id="A0A1T4KE88"/>
<protein>
    <recommendedName>
        <fullName evidence="4">Membrane protein YdfK</fullName>
    </recommendedName>
</protein>
<reference evidence="2 3" key="1">
    <citation type="submission" date="2017-02" db="EMBL/GenBank/DDBJ databases">
        <authorList>
            <person name="Peterson S.W."/>
        </authorList>
    </citation>
    <scope>NUCLEOTIDE SEQUENCE [LARGE SCALE GENOMIC DNA]</scope>
    <source>
        <strain evidence="2 3">ATCC BAA-908</strain>
    </source>
</reference>
<evidence type="ECO:0000313" key="2">
    <source>
        <dbReference type="EMBL" id="SJZ40719.1"/>
    </source>
</evidence>
<name>A0A1T4KE88_TREPO</name>
<dbReference type="EMBL" id="FUWG01000007">
    <property type="protein sequence ID" value="SJZ40719.1"/>
    <property type="molecule type" value="Genomic_DNA"/>
</dbReference>